<feature type="region of interest" description="Disordered" evidence="1">
    <location>
        <begin position="1"/>
        <end position="25"/>
    </location>
</feature>
<organism evidence="2 3">
    <name type="scientific">Spirodela intermedia</name>
    <name type="common">Intermediate duckweed</name>
    <dbReference type="NCBI Taxonomy" id="51605"/>
    <lineage>
        <taxon>Eukaryota</taxon>
        <taxon>Viridiplantae</taxon>
        <taxon>Streptophyta</taxon>
        <taxon>Embryophyta</taxon>
        <taxon>Tracheophyta</taxon>
        <taxon>Spermatophyta</taxon>
        <taxon>Magnoliopsida</taxon>
        <taxon>Liliopsida</taxon>
        <taxon>Araceae</taxon>
        <taxon>Lemnoideae</taxon>
        <taxon>Spirodela</taxon>
    </lineage>
</organism>
<dbReference type="Proteomes" id="UP001189122">
    <property type="component" value="Unassembled WGS sequence"/>
</dbReference>
<accession>A0ABN7EDL5</accession>
<proteinExistence type="predicted"/>
<keyword evidence="3" id="KW-1185">Reference proteome</keyword>
<reference evidence="3" key="1">
    <citation type="journal article" date="2020" name="Sci. Rep.">
        <title>Chromosome-scale genome assembly for the duckweed Spirodela intermedia, integrating cytogenetic maps, PacBio and Oxford Nanopore libraries.</title>
        <authorList>
            <person name="Hoang P.T.N."/>
            <person name="Fiebig A."/>
            <person name="Novak P."/>
            <person name="Macas J."/>
            <person name="Cao H.X."/>
            <person name="Stepanenko A."/>
            <person name="Chen G."/>
            <person name="Borisjuk N."/>
            <person name="Scholz U."/>
            <person name="Schubert I."/>
        </authorList>
    </citation>
    <scope>NUCLEOTIDE SEQUENCE [LARGE SCALE GENOMIC DNA]</scope>
</reference>
<protein>
    <submittedName>
        <fullName evidence="2">Uncharacterized protein</fullName>
    </submittedName>
</protein>
<sequence>MDGLNGCGPEIRERAPEIPPSPAFK</sequence>
<evidence type="ECO:0000256" key="1">
    <source>
        <dbReference type="SAM" id="MobiDB-lite"/>
    </source>
</evidence>
<gene>
    <name evidence="2" type="ORF">SI7747_UN022238</name>
</gene>
<name>A0ABN7EDL5_SPIIN</name>
<dbReference type="EMBL" id="CACRZD030000417">
    <property type="protein sequence ID" value="CAA6675896.1"/>
    <property type="molecule type" value="Genomic_DNA"/>
</dbReference>
<evidence type="ECO:0000313" key="2">
    <source>
        <dbReference type="EMBL" id="CAA6675896.1"/>
    </source>
</evidence>
<comment type="caution">
    <text evidence="2">The sequence shown here is derived from an EMBL/GenBank/DDBJ whole genome shotgun (WGS) entry which is preliminary data.</text>
</comment>
<evidence type="ECO:0000313" key="3">
    <source>
        <dbReference type="Proteomes" id="UP001189122"/>
    </source>
</evidence>